<dbReference type="AlphaFoldDB" id="A0A4Y7Q8V0"/>
<evidence type="ECO:0000313" key="1">
    <source>
        <dbReference type="EMBL" id="TDL23628.1"/>
    </source>
</evidence>
<organism evidence="1 2">
    <name type="scientific">Rickenella mellea</name>
    <dbReference type="NCBI Taxonomy" id="50990"/>
    <lineage>
        <taxon>Eukaryota</taxon>
        <taxon>Fungi</taxon>
        <taxon>Dikarya</taxon>
        <taxon>Basidiomycota</taxon>
        <taxon>Agaricomycotina</taxon>
        <taxon>Agaricomycetes</taxon>
        <taxon>Hymenochaetales</taxon>
        <taxon>Rickenellaceae</taxon>
        <taxon>Rickenella</taxon>
    </lineage>
</organism>
<dbReference type="EMBL" id="ML170169">
    <property type="protein sequence ID" value="TDL23628.1"/>
    <property type="molecule type" value="Genomic_DNA"/>
</dbReference>
<gene>
    <name evidence="1" type="ORF">BD410DRAFT_143000</name>
</gene>
<evidence type="ECO:0000313" key="2">
    <source>
        <dbReference type="Proteomes" id="UP000294933"/>
    </source>
</evidence>
<protein>
    <submittedName>
        <fullName evidence="1">Uncharacterized protein</fullName>
    </submittedName>
</protein>
<name>A0A4Y7Q8V0_9AGAM</name>
<dbReference type="VEuPathDB" id="FungiDB:BD410DRAFT_143000"/>
<sequence length="73" mass="8553">MDPSAPTNCRRRKVVLTWLNIGCTTVSTGIPDDRLCSLPIIDKFKVKYDRRLGENLRQYSFQRYHELSTYLDS</sequence>
<accession>A0A4Y7Q8V0</accession>
<reference evidence="1 2" key="1">
    <citation type="submission" date="2018-06" db="EMBL/GenBank/DDBJ databases">
        <title>A transcriptomic atlas of mushroom development highlights an independent origin of complex multicellularity.</title>
        <authorList>
            <consortium name="DOE Joint Genome Institute"/>
            <person name="Krizsan K."/>
            <person name="Almasi E."/>
            <person name="Merenyi Z."/>
            <person name="Sahu N."/>
            <person name="Viragh M."/>
            <person name="Koszo T."/>
            <person name="Mondo S."/>
            <person name="Kiss B."/>
            <person name="Balint B."/>
            <person name="Kues U."/>
            <person name="Barry K."/>
            <person name="Hegedus J.C."/>
            <person name="Henrissat B."/>
            <person name="Johnson J."/>
            <person name="Lipzen A."/>
            <person name="Ohm R."/>
            <person name="Nagy I."/>
            <person name="Pangilinan J."/>
            <person name="Yan J."/>
            <person name="Xiong Y."/>
            <person name="Grigoriev I.V."/>
            <person name="Hibbett D.S."/>
            <person name="Nagy L.G."/>
        </authorList>
    </citation>
    <scope>NUCLEOTIDE SEQUENCE [LARGE SCALE GENOMIC DNA]</scope>
    <source>
        <strain evidence="1 2">SZMC22713</strain>
    </source>
</reference>
<proteinExistence type="predicted"/>
<keyword evidence="2" id="KW-1185">Reference proteome</keyword>
<dbReference type="Proteomes" id="UP000294933">
    <property type="component" value="Unassembled WGS sequence"/>
</dbReference>